<dbReference type="Gene3D" id="2.60.120.620">
    <property type="entry name" value="q2cbj1_9rhob like domain"/>
    <property type="match status" value="1"/>
</dbReference>
<evidence type="ECO:0000256" key="2">
    <source>
        <dbReference type="ARBA" id="ARBA00023004"/>
    </source>
</evidence>
<dbReference type="GO" id="GO:0005783">
    <property type="term" value="C:endoplasmic reticulum"/>
    <property type="evidence" value="ECO:0007669"/>
    <property type="project" value="TreeGrafter"/>
</dbReference>
<accession>A0A6A5BQI0</accession>
<proteinExistence type="predicted"/>
<sequence>MCNASHSADSSSLLDTETTELMKKSFSAIIKGERVPNTDFLQLYNSIHLLLHHVDVSAKKDYSAIHRDLFELVREQVFKSISESDLMKQVILILTDNFDFSNSANNLIDLWTKSIRTVDHFIQRLFKGRQYFQNCCPLSIVLGSHVFEEMCCEAALDCMSCEEGETSHYPRTCTNHGRDDSSTDMLEQLKSTLQEYYKEQSKKSEELFKSFKTLTQQPIPRHKFTRSKNLIHYVQGDMGIKFADIDGSKLVRTDIPLSKECNLVEDPIAFYIDDVLTSEECDQIIQKSETQYGYRTLEHEFLKYERDNDRALISFPYFADLLFKRIKPVLEKDPHVWNELRPFGWHNEGKWQPSFINTCMRCCRYTGPCVGFIPHRDGNFVANTDQRSKFTIIIYLNDDFPDGTTDFLRAHQPATMGELVREELERGYSIEFRLKPKKGRVLIFDHVLLHQGAPIPSGHLKYIIRTDLVLTRVENPSPDLSYLKDEYYWKMLYYYKIAANYECHGFVDVSSELYERALSLRMHYPRKGSHIPSVKKLPPLDTNK</sequence>
<evidence type="ECO:0000313" key="4">
    <source>
        <dbReference type="Proteomes" id="UP000444721"/>
    </source>
</evidence>
<dbReference type="AlphaFoldDB" id="A0A6A5BQI0"/>
<dbReference type="RefSeq" id="XP_044561204.1">
    <property type="nucleotide sequence ID" value="XM_044707799.1"/>
</dbReference>
<reference evidence="3 4" key="1">
    <citation type="journal article" date="2019" name="Sci. Rep.">
        <title>Nanopore sequencing improves the draft genome of the human pathogenic amoeba Naegleria fowleri.</title>
        <authorList>
            <person name="Liechti N."/>
            <person name="Schurch N."/>
            <person name="Bruggmann R."/>
            <person name="Wittwer M."/>
        </authorList>
    </citation>
    <scope>NUCLEOTIDE SEQUENCE [LARGE SCALE GENOMIC DNA]</scope>
    <source>
        <strain evidence="3 4">ATCC 30894</strain>
    </source>
</reference>
<comment type="caution">
    <text evidence="3">The sequence shown here is derived from an EMBL/GenBank/DDBJ whole genome shotgun (WGS) entry which is preliminary data.</text>
</comment>
<keyword evidence="2" id="KW-0408">Iron</keyword>
<name>A0A6A5BQI0_NAEFO</name>
<keyword evidence="4" id="KW-1185">Reference proteome</keyword>
<gene>
    <name evidence="3" type="ORF">FDP41_004390</name>
</gene>
<organism evidence="3 4">
    <name type="scientific">Naegleria fowleri</name>
    <name type="common">Brain eating amoeba</name>
    <dbReference type="NCBI Taxonomy" id="5763"/>
    <lineage>
        <taxon>Eukaryota</taxon>
        <taxon>Discoba</taxon>
        <taxon>Heterolobosea</taxon>
        <taxon>Tetramitia</taxon>
        <taxon>Eutetramitia</taxon>
        <taxon>Vahlkampfiidae</taxon>
        <taxon>Naegleria</taxon>
    </lineage>
</organism>
<dbReference type="GO" id="GO:0004656">
    <property type="term" value="F:procollagen-proline 4-dioxygenase activity"/>
    <property type="evidence" value="ECO:0007669"/>
    <property type="project" value="TreeGrafter"/>
</dbReference>
<dbReference type="GeneID" id="68111608"/>
<protein>
    <submittedName>
        <fullName evidence="3">Uncharacterized protein</fullName>
    </submittedName>
</protein>
<dbReference type="VEuPathDB" id="AmoebaDB:FDP41_004390"/>
<dbReference type="GO" id="GO:0046872">
    <property type="term" value="F:metal ion binding"/>
    <property type="evidence" value="ECO:0007669"/>
    <property type="project" value="UniProtKB-KW"/>
</dbReference>
<dbReference type="EMBL" id="VFQX01000037">
    <property type="protein sequence ID" value="KAF0976491.1"/>
    <property type="molecule type" value="Genomic_DNA"/>
</dbReference>
<dbReference type="SUPFAM" id="SSF51197">
    <property type="entry name" value="Clavaminate synthase-like"/>
    <property type="match status" value="1"/>
</dbReference>
<dbReference type="Proteomes" id="UP000444721">
    <property type="component" value="Unassembled WGS sequence"/>
</dbReference>
<dbReference type="InterPro" id="IPR045054">
    <property type="entry name" value="P4HA-like"/>
</dbReference>
<dbReference type="OrthoDB" id="69177at2759"/>
<evidence type="ECO:0000256" key="1">
    <source>
        <dbReference type="ARBA" id="ARBA00022723"/>
    </source>
</evidence>
<dbReference type="OMA" id="ANYECHG"/>
<dbReference type="VEuPathDB" id="AmoebaDB:NfTy_083910"/>
<dbReference type="VEuPathDB" id="AmoebaDB:NF0031710"/>
<dbReference type="PANTHER" id="PTHR10869">
    <property type="entry name" value="PROLYL 4-HYDROXYLASE ALPHA SUBUNIT"/>
    <property type="match status" value="1"/>
</dbReference>
<keyword evidence="1" id="KW-0479">Metal-binding</keyword>
<dbReference type="PANTHER" id="PTHR10869:SF236">
    <property type="entry name" value="PROLYL 4-HYDROXYLASE ALPHA SUBUNIT DOMAIN-CONTAINING PROTEIN"/>
    <property type="match status" value="1"/>
</dbReference>
<evidence type="ECO:0000313" key="3">
    <source>
        <dbReference type="EMBL" id="KAF0976491.1"/>
    </source>
</evidence>